<feature type="compositionally biased region" description="Basic and acidic residues" evidence="1">
    <location>
        <begin position="156"/>
        <end position="177"/>
    </location>
</feature>
<comment type="caution">
    <text evidence="2">The sequence shown here is derived from an EMBL/GenBank/DDBJ whole genome shotgun (WGS) entry which is preliminary data.</text>
</comment>
<protein>
    <recommendedName>
        <fullName evidence="4">HEPN domain-containing protein</fullName>
    </recommendedName>
</protein>
<feature type="compositionally biased region" description="Polar residues" evidence="1">
    <location>
        <begin position="179"/>
        <end position="188"/>
    </location>
</feature>
<evidence type="ECO:0000256" key="1">
    <source>
        <dbReference type="SAM" id="MobiDB-lite"/>
    </source>
</evidence>
<dbReference type="Proteomes" id="UP001593833">
    <property type="component" value="Unassembled WGS sequence"/>
</dbReference>
<gene>
    <name evidence="2" type="ORF">ACFL6M_02230</name>
</gene>
<dbReference type="EMBL" id="JBHPKH010000014">
    <property type="protein sequence ID" value="MFC1572393.1"/>
    <property type="molecule type" value="Genomic_DNA"/>
</dbReference>
<sequence>MKPFEDCLKKGRLKKIEPDAERVAGELDTAKEELERARSSYMNRNWDEAATQACFAMLRCARAAINSRGYRDTNLYGLCIGLQELLVEGGELSANVVKEIRTAKDIKDAVYSGHRASYRDARQLLQWAQFLARDVFKLVALPGFEAGEISTVIPDPPERAERAEPRPRTDRDPDRQPWRNHSNNRWAS</sequence>
<accession>A0ABV6YJ88</accession>
<evidence type="ECO:0000313" key="3">
    <source>
        <dbReference type="Proteomes" id="UP001593833"/>
    </source>
</evidence>
<reference evidence="2 3" key="1">
    <citation type="submission" date="2024-09" db="EMBL/GenBank/DDBJ databases">
        <authorList>
            <person name="D'Angelo T."/>
        </authorList>
    </citation>
    <scope>NUCLEOTIDE SEQUENCE [LARGE SCALE GENOMIC DNA]</scope>
    <source>
        <strain evidence="2">SAG AM-320-E07</strain>
    </source>
</reference>
<evidence type="ECO:0008006" key="4">
    <source>
        <dbReference type="Google" id="ProtNLM"/>
    </source>
</evidence>
<organism evidence="2 3">
    <name type="scientific">Eiseniibacteriota bacterium</name>
    <dbReference type="NCBI Taxonomy" id="2212470"/>
    <lineage>
        <taxon>Bacteria</taxon>
        <taxon>Candidatus Eiseniibacteriota</taxon>
    </lineage>
</organism>
<name>A0ABV6YJ88_UNCEI</name>
<feature type="region of interest" description="Disordered" evidence="1">
    <location>
        <begin position="150"/>
        <end position="188"/>
    </location>
</feature>
<keyword evidence="3" id="KW-1185">Reference proteome</keyword>
<dbReference type="Gene3D" id="1.20.120.330">
    <property type="entry name" value="Nucleotidyltransferases domain 2"/>
    <property type="match status" value="1"/>
</dbReference>
<evidence type="ECO:0000313" key="2">
    <source>
        <dbReference type="EMBL" id="MFC1572393.1"/>
    </source>
</evidence>
<proteinExistence type="predicted"/>